<evidence type="ECO:0000313" key="7">
    <source>
        <dbReference type="Proteomes" id="UP000322918"/>
    </source>
</evidence>
<evidence type="ECO:0000256" key="3">
    <source>
        <dbReference type="ARBA" id="ARBA00023237"/>
    </source>
</evidence>
<feature type="domain" description="Outer membrane protein beta-barrel" evidence="5">
    <location>
        <begin position="384"/>
        <end position="781"/>
    </location>
</feature>
<reference evidence="6 7" key="1">
    <citation type="submission" date="2019-09" db="EMBL/GenBank/DDBJ databases">
        <title>Pararcticibacter amylolyticus gen. nov., sp. nov., isolated from a rottenly hemp rope, and reclassification of Pedobacter tournemirensis as Pararcticibacter tournemirensis comb. nov.</title>
        <authorList>
            <person name="Cai Y."/>
        </authorList>
    </citation>
    <scope>NUCLEOTIDE SEQUENCE [LARGE SCALE GENOMIC DNA]</scope>
    <source>
        <strain evidence="6 7">TF5-37.2-LB10</strain>
    </source>
</reference>
<dbReference type="Proteomes" id="UP000322918">
    <property type="component" value="Unassembled WGS sequence"/>
</dbReference>
<name>A0A5M9H755_9SPHI</name>
<feature type="chain" id="PRO_5024448570" evidence="4">
    <location>
        <begin position="18"/>
        <end position="808"/>
    </location>
</feature>
<dbReference type="SUPFAM" id="SSF56935">
    <property type="entry name" value="Porins"/>
    <property type="match status" value="1"/>
</dbReference>
<organism evidence="6 7">
    <name type="scientific">Arcticibacter tournemirensis</name>
    <dbReference type="NCBI Taxonomy" id="699437"/>
    <lineage>
        <taxon>Bacteria</taxon>
        <taxon>Pseudomonadati</taxon>
        <taxon>Bacteroidota</taxon>
        <taxon>Sphingobacteriia</taxon>
        <taxon>Sphingobacteriales</taxon>
        <taxon>Sphingobacteriaceae</taxon>
        <taxon>Arcticibacter</taxon>
    </lineage>
</organism>
<feature type="signal peptide" evidence="4">
    <location>
        <begin position="1"/>
        <end position="17"/>
    </location>
</feature>
<accession>A0A5M9H755</accession>
<dbReference type="GO" id="GO:0009279">
    <property type="term" value="C:cell outer membrane"/>
    <property type="evidence" value="ECO:0007669"/>
    <property type="project" value="UniProtKB-SubCell"/>
</dbReference>
<dbReference type="PANTHER" id="PTHR40980:SF4">
    <property type="entry name" value="TONB-DEPENDENT RECEPTOR-LIKE BETA-BARREL DOMAIN-CONTAINING PROTEIN"/>
    <property type="match status" value="1"/>
</dbReference>
<dbReference type="Pfam" id="PF14905">
    <property type="entry name" value="OMP_b-brl_3"/>
    <property type="match status" value="1"/>
</dbReference>
<dbReference type="Gene3D" id="2.40.170.20">
    <property type="entry name" value="TonB-dependent receptor, beta-barrel domain"/>
    <property type="match status" value="1"/>
</dbReference>
<dbReference type="Gene3D" id="2.170.130.10">
    <property type="entry name" value="TonB-dependent receptor, plug domain"/>
    <property type="match status" value="1"/>
</dbReference>
<dbReference type="OrthoDB" id="606851at2"/>
<dbReference type="InterPro" id="IPR037066">
    <property type="entry name" value="Plug_dom_sf"/>
</dbReference>
<keyword evidence="7" id="KW-1185">Reference proteome</keyword>
<keyword evidence="4" id="KW-0732">Signal</keyword>
<evidence type="ECO:0000256" key="4">
    <source>
        <dbReference type="SAM" id="SignalP"/>
    </source>
</evidence>
<dbReference type="RefSeq" id="WP_141813667.1">
    <property type="nucleotide sequence ID" value="NZ_VFPL01000001.1"/>
</dbReference>
<comment type="subcellular location">
    <subcellularLocation>
        <location evidence="1">Cell outer membrane</location>
    </subcellularLocation>
</comment>
<evidence type="ECO:0000313" key="6">
    <source>
        <dbReference type="EMBL" id="KAA8481701.1"/>
    </source>
</evidence>
<keyword evidence="2" id="KW-0472">Membrane</keyword>
<comment type="caution">
    <text evidence="6">The sequence shown here is derived from an EMBL/GenBank/DDBJ whole genome shotgun (WGS) entry which is preliminary data.</text>
</comment>
<dbReference type="SUPFAM" id="SSF49464">
    <property type="entry name" value="Carboxypeptidase regulatory domain-like"/>
    <property type="match status" value="1"/>
</dbReference>
<dbReference type="Pfam" id="PF13620">
    <property type="entry name" value="CarboxypepD_reg"/>
    <property type="match status" value="1"/>
</dbReference>
<dbReference type="AlphaFoldDB" id="A0A5M9H755"/>
<evidence type="ECO:0000256" key="2">
    <source>
        <dbReference type="ARBA" id="ARBA00023136"/>
    </source>
</evidence>
<keyword evidence="3" id="KW-0998">Cell outer membrane</keyword>
<dbReference type="InterPro" id="IPR036942">
    <property type="entry name" value="Beta-barrel_TonB_sf"/>
</dbReference>
<dbReference type="EMBL" id="VWNE01000022">
    <property type="protein sequence ID" value="KAA8481701.1"/>
    <property type="molecule type" value="Genomic_DNA"/>
</dbReference>
<sequence>MKFLMLIITCFSFGVQAQNTEVTGFGIRGKVVDSVSRRPLDFVTVSLKTDNEASVRTAQTNADGTFVFQTLPLAKYILKVASVGYSPKSLTIDFVSNGLKVKDLGTINLIAVSSHLKEVVVTASKPLVSQEIDRISYDLQADPESKGQNVLQMMRKVPLLSLDADDNIQLQGNSNYKILVNGRPSSMMERSPKDILRSMPATSIQRIEVITNPPAKYDAEGLAGIINIITSKKLDNGYNGSVNASYGLPSGGPGVGGSAGMKQGKFGVSIYGGISDHNNPATESLTRRRVLGAEPSVLNQNSRSEGDSRNAYLGSELSLEIDSLHLISAQFNINGNRSETESAQRSGLTESDEILQAYRLDNRRNGRGNGMDAGLNFQLGFKSSKNRLLTFSYRYYRFSDRQNSNLLVSERMNFFNPDYRQNNLSRSSEQTLQVDYVHDIGKLNIEGGVKAIFRDNNTDFGYDSLNTEGVFARDYSRTNQYNNTQKVLSGYNSYQYSLKSWSFKVGFRVEQTIVDADFVSSDTQVKQNYFNLLPSLAVNRKLKNNSTINLAFSQRIQRPGVFELNPFVDRSNPAFETSGNPEIKPVLINSYQFSYSLQKKISLYLSASYMYSNTMMFRVSSYDSVTNVTRSTPKNTGSARLPGLNYNVRFPLTKKGDLSFNGWLGYGMVKGVNNGIRVKNEGLMHRMNVSAGYRLENSWKLNGGLYWYGGNISPQGRSNSYISSSLGIQKDLVKNKLAFSASASNPFTKYRNNRQEISDPNFIQVNDNQVYFRAYNFNINYRFGKLKEVLKKNKRGIKNDDVSGGGGL</sequence>
<keyword evidence="6" id="KW-0675">Receptor</keyword>
<protein>
    <submittedName>
        <fullName evidence="6">TonB-dependent receptor</fullName>
    </submittedName>
</protein>
<dbReference type="Gene3D" id="2.60.40.1120">
    <property type="entry name" value="Carboxypeptidase-like, regulatory domain"/>
    <property type="match status" value="1"/>
</dbReference>
<evidence type="ECO:0000259" key="5">
    <source>
        <dbReference type="Pfam" id="PF14905"/>
    </source>
</evidence>
<proteinExistence type="predicted"/>
<gene>
    <name evidence="6" type="ORF">F1649_14300</name>
</gene>
<dbReference type="PANTHER" id="PTHR40980">
    <property type="entry name" value="PLUG DOMAIN-CONTAINING PROTEIN"/>
    <property type="match status" value="1"/>
</dbReference>
<dbReference type="InterPro" id="IPR041700">
    <property type="entry name" value="OMP_b-brl_3"/>
</dbReference>
<evidence type="ECO:0000256" key="1">
    <source>
        <dbReference type="ARBA" id="ARBA00004442"/>
    </source>
</evidence>
<dbReference type="InterPro" id="IPR008969">
    <property type="entry name" value="CarboxyPept-like_regulatory"/>
</dbReference>